<dbReference type="OrthoDB" id="10546351at2759"/>
<dbReference type="EMBL" id="SGPM01000014">
    <property type="protein sequence ID" value="THH32866.1"/>
    <property type="molecule type" value="Genomic_DNA"/>
</dbReference>
<evidence type="ECO:0000313" key="2">
    <source>
        <dbReference type="Proteomes" id="UP000308730"/>
    </source>
</evidence>
<gene>
    <name evidence="1" type="ORF">EUX98_g1353</name>
</gene>
<name>A0A4S4N1S4_9APHY</name>
<keyword evidence="2" id="KW-1185">Reference proteome</keyword>
<reference evidence="1 2" key="1">
    <citation type="submission" date="2019-02" db="EMBL/GenBank/DDBJ databases">
        <title>Genome sequencing of the rare red list fungi Antrodiella citrinella (Flaviporus citrinellus).</title>
        <authorList>
            <person name="Buettner E."/>
            <person name="Kellner H."/>
        </authorList>
    </citation>
    <scope>NUCLEOTIDE SEQUENCE [LARGE SCALE GENOMIC DNA]</scope>
    <source>
        <strain evidence="1 2">DSM 108506</strain>
    </source>
</reference>
<comment type="caution">
    <text evidence="1">The sequence shown here is derived from an EMBL/GenBank/DDBJ whole genome shotgun (WGS) entry which is preliminary data.</text>
</comment>
<proteinExistence type="predicted"/>
<dbReference type="Proteomes" id="UP000308730">
    <property type="component" value="Unassembled WGS sequence"/>
</dbReference>
<accession>A0A4S4N1S4</accession>
<organism evidence="1 2">
    <name type="scientific">Antrodiella citrinella</name>
    <dbReference type="NCBI Taxonomy" id="2447956"/>
    <lineage>
        <taxon>Eukaryota</taxon>
        <taxon>Fungi</taxon>
        <taxon>Dikarya</taxon>
        <taxon>Basidiomycota</taxon>
        <taxon>Agaricomycotina</taxon>
        <taxon>Agaricomycetes</taxon>
        <taxon>Polyporales</taxon>
        <taxon>Steccherinaceae</taxon>
        <taxon>Antrodiella</taxon>
    </lineage>
</organism>
<protein>
    <submittedName>
        <fullName evidence="1">Uncharacterized protein</fullName>
    </submittedName>
</protein>
<evidence type="ECO:0000313" key="1">
    <source>
        <dbReference type="EMBL" id="THH32866.1"/>
    </source>
</evidence>
<dbReference type="AlphaFoldDB" id="A0A4S4N1S4"/>
<sequence length="244" mass="25636">MYQSPPIVGRRLKSSSPLPALKVGVANTTTTFKKLSANAFAISSFLSAMGGPGPLQNTSVDWTVAQTGWQVPVNAAVADLVTLATISNAFVTAMGTVLNATSESARTDPVWTVLTSVTTAFFTYEAAFTQFLITTQSYATSYDAASAAAGTSDGAKTDLDAYPALTTAAANSLQYLKEYKSRLSEDVSSVLLWAGQTRGAGPVIDLPRVLAEYKETGNSDYSIAAIMLTQLSTVNFTTTNVVPT</sequence>